<dbReference type="InterPro" id="IPR042086">
    <property type="entry name" value="MeTrfase_capping"/>
</dbReference>
<dbReference type="Gene3D" id="1.10.1200.270">
    <property type="entry name" value="Methyltransferase, alpha-helical capping domain"/>
    <property type="match status" value="1"/>
</dbReference>
<evidence type="ECO:0000313" key="6">
    <source>
        <dbReference type="Proteomes" id="UP001341281"/>
    </source>
</evidence>
<dbReference type="InterPro" id="IPR005299">
    <property type="entry name" value="MeTrfase_7"/>
</dbReference>
<name>A0AAQ3PUK3_PASNO</name>
<organism evidence="5 6">
    <name type="scientific">Paspalum notatum var. saurae</name>
    <dbReference type="NCBI Taxonomy" id="547442"/>
    <lineage>
        <taxon>Eukaryota</taxon>
        <taxon>Viridiplantae</taxon>
        <taxon>Streptophyta</taxon>
        <taxon>Embryophyta</taxon>
        <taxon>Tracheophyta</taxon>
        <taxon>Spermatophyta</taxon>
        <taxon>Magnoliopsida</taxon>
        <taxon>Liliopsida</taxon>
        <taxon>Poales</taxon>
        <taxon>Poaceae</taxon>
        <taxon>PACMAD clade</taxon>
        <taxon>Panicoideae</taxon>
        <taxon>Andropogonodae</taxon>
        <taxon>Paspaleae</taxon>
        <taxon>Paspalinae</taxon>
        <taxon>Paspalum</taxon>
    </lineage>
</organism>
<evidence type="ECO:0000313" key="5">
    <source>
        <dbReference type="EMBL" id="WVZ55944.1"/>
    </source>
</evidence>
<keyword evidence="2" id="KW-0479">Metal-binding</keyword>
<dbReference type="GO" id="GO:0008168">
    <property type="term" value="F:methyltransferase activity"/>
    <property type="evidence" value="ECO:0007669"/>
    <property type="project" value="InterPro"/>
</dbReference>
<feature type="compositionally biased region" description="Polar residues" evidence="4">
    <location>
        <begin position="19"/>
        <end position="30"/>
    </location>
</feature>
<dbReference type="InterPro" id="IPR029063">
    <property type="entry name" value="SAM-dependent_MTases_sf"/>
</dbReference>
<reference evidence="5 6" key="1">
    <citation type="submission" date="2024-02" db="EMBL/GenBank/DDBJ databases">
        <title>High-quality chromosome-scale genome assembly of Pensacola bahiagrass (Paspalum notatum Flugge var. saurae).</title>
        <authorList>
            <person name="Vega J.M."/>
            <person name="Podio M."/>
            <person name="Orjuela J."/>
            <person name="Siena L.A."/>
            <person name="Pessino S.C."/>
            <person name="Combes M.C."/>
            <person name="Mariac C."/>
            <person name="Albertini E."/>
            <person name="Pupilli F."/>
            <person name="Ortiz J.P.A."/>
            <person name="Leblanc O."/>
        </authorList>
    </citation>
    <scope>NUCLEOTIDE SEQUENCE [LARGE SCALE GENOMIC DNA]</scope>
    <source>
        <strain evidence="5">R1</strain>
        <tissue evidence="5">Leaf</tissue>
    </source>
</reference>
<keyword evidence="3" id="KW-0460">Magnesium</keyword>
<dbReference type="EMBL" id="CP144746">
    <property type="protein sequence ID" value="WVZ55944.1"/>
    <property type="molecule type" value="Genomic_DNA"/>
</dbReference>
<dbReference type="SUPFAM" id="SSF53335">
    <property type="entry name" value="S-adenosyl-L-methionine-dependent methyltransferases"/>
    <property type="match status" value="1"/>
</dbReference>
<protein>
    <submittedName>
        <fullName evidence="5">Uncharacterized protein</fullName>
    </submittedName>
</protein>
<dbReference type="GO" id="GO:0046872">
    <property type="term" value="F:metal ion binding"/>
    <property type="evidence" value="ECO:0007669"/>
    <property type="project" value="UniProtKB-KW"/>
</dbReference>
<feature type="region of interest" description="Disordered" evidence="4">
    <location>
        <begin position="1"/>
        <end position="30"/>
    </location>
</feature>
<dbReference type="AlphaFoldDB" id="A0AAQ3PUK3"/>
<sequence length="328" mass="36824">MDFEQSLHMNKGEGEASYARNSTNQNAGQNKMNPLIHEAVTSLWKYTNCLKKMVITDLGCSSGPNSLTLVKTAVDAIFRYCSDHKELLPEIAVLLNDLPDNDFNIVAKALSEFQQSTQGFGPVVTAMVPGSFYKRLFTSNSVHLVLSSNSLNWLSQVPEDLKENRIPMYDSDEGLRQEKRPFVVQACGRQFRKDLTHFLNARAQELVPMGQMVLSLVGTSSRDTTCQSIQPWDFAFLPLNDMASRGVISREMLDSFYIPVHGPSDKELMEIIEDEGSFEINNMQVHHLMTGTDKRPIIPKIERSRPGLHSSQQSCSISEARKASWMSS</sequence>
<evidence type="ECO:0000256" key="3">
    <source>
        <dbReference type="ARBA" id="ARBA00022842"/>
    </source>
</evidence>
<dbReference type="Proteomes" id="UP001341281">
    <property type="component" value="Chromosome 02"/>
</dbReference>
<dbReference type="Gene3D" id="3.40.50.150">
    <property type="entry name" value="Vaccinia Virus protein VP39"/>
    <property type="match status" value="1"/>
</dbReference>
<dbReference type="Pfam" id="PF03492">
    <property type="entry name" value="Methyltransf_7"/>
    <property type="match status" value="1"/>
</dbReference>
<evidence type="ECO:0000256" key="2">
    <source>
        <dbReference type="ARBA" id="ARBA00022723"/>
    </source>
</evidence>
<keyword evidence="6" id="KW-1185">Reference proteome</keyword>
<gene>
    <name evidence="5" type="ORF">U9M48_006541</name>
</gene>
<proteinExistence type="inferred from homology"/>
<dbReference type="PANTHER" id="PTHR31009">
    <property type="entry name" value="S-ADENOSYL-L-METHIONINE:CARBOXYL METHYLTRANSFERASE FAMILY PROTEIN"/>
    <property type="match status" value="1"/>
</dbReference>
<evidence type="ECO:0000256" key="1">
    <source>
        <dbReference type="ARBA" id="ARBA00008908"/>
    </source>
</evidence>
<evidence type="ECO:0000256" key="4">
    <source>
        <dbReference type="SAM" id="MobiDB-lite"/>
    </source>
</evidence>
<comment type="similarity">
    <text evidence="1">Belongs to the methyltransferase superfamily. Type-7 methyltransferase family. SABATH subfamily.</text>
</comment>
<accession>A0AAQ3PUK3</accession>